<keyword evidence="2" id="KW-1133">Transmembrane helix</keyword>
<proteinExistence type="predicted"/>
<keyword evidence="2" id="KW-0472">Membrane</keyword>
<sequence>MELKKERAVYKQKKLFQRYLFPITITSSMLVSGLIGYTASRIAVKNNVGNTSDISNLDNMENQINEARDHSLKVIEKELPKIISDLDKYNEDINLLVKNVKWLNNNLAPIREATNKFDTAITVAKGVNTVVKFPVVGDITTKLASAQLQLDEIDRTLIRLEDLTVIQQEMSDSHHKINVLYEKYQKDKSMETLMQIEQEVNSNLIYQIEDLRNTTIEAHKVLELSSSVLITVNKTRSLLSSMQEMGENTLDVIQFWKETEGSSEVVANESLEKDLKASIKKIQKLPNELAQRSKNTITSINNVQIELQTVKIAEMVSGE</sequence>
<dbReference type="RefSeq" id="WP_341979971.1">
    <property type="nucleotide sequence ID" value="NZ_JBBYAF010000003.1"/>
</dbReference>
<evidence type="ECO:0000256" key="1">
    <source>
        <dbReference type="SAM" id="Coils"/>
    </source>
</evidence>
<keyword evidence="2" id="KW-0812">Transmembrane</keyword>
<organism evidence="3 4">
    <name type="scientific">Rossellomorea oryzaecorticis</name>
    <dbReference type="NCBI Taxonomy" id="1396505"/>
    <lineage>
        <taxon>Bacteria</taxon>
        <taxon>Bacillati</taxon>
        <taxon>Bacillota</taxon>
        <taxon>Bacilli</taxon>
        <taxon>Bacillales</taxon>
        <taxon>Bacillaceae</taxon>
        <taxon>Rossellomorea</taxon>
    </lineage>
</organism>
<accession>A0ABU9K6G6</accession>
<evidence type="ECO:0000313" key="3">
    <source>
        <dbReference type="EMBL" id="MEL3971092.1"/>
    </source>
</evidence>
<feature type="transmembrane region" description="Helical" evidence="2">
    <location>
        <begin position="20"/>
        <end position="39"/>
    </location>
</feature>
<gene>
    <name evidence="3" type="ORF">AAEO50_02275</name>
</gene>
<evidence type="ECO:0000256" key="2">
    <source>
        <dbReference type="SAM" id="Phobius"/>
    </source>
</evidence>
<name>A0ABU9K6G6_9BACI</name>
<keyword evidence="4" id="KW-1185">Reference proteome</keyword>
<evidence type="ECO:0000313" key="4">
    <source>
        <dbReference type="Proteomes" id="UP001389717"/>
    </source>
</evidence>
<protein>
    <submittedName>
        <fullName evidence="3">Uncharacterized protein</fullName>
    </submittedName>
</protein>
<reference evidence="3 4" key="1">
    <citation type="submission" date="2024-04" db="EMBL/GenBank/DDBJ databases">
        <title>Bacillus oryzaecorticis sp. nov., a moderately halophilic bacterium isolated from rice husks.</title>
        <authorList>
            <person name="Zhu H.-S."/>
        </authorList>
    </citation>
    <scope>NUCLEOTIDE SEQUENCE [LARGE SCALE GENOMIC DNA]</scope>
    <source>
        <strain evidence="3 4">ZC255</strain>
    </source>
</reference>
<dbReference type="EMBL" id="JBBYAF010000003">
    <property type="protein sequence ID" value="MEL3971092.1"/>
    <property type="molecule type" value="Genomic_DNA"/>
</dbReference>
<feature type="coiled-coil region" evidence="1">
    <location>
        <begin position="57"/>
        <end position="106"/>
    </location>
</feature>
<dbReference type="Proteomes" id="UP001389717">
    <property type="component" value="Unassembled WGS sequence"/>
</dbReference>
<keyword evidence="1" id="KW-0175">Coiled coil</keyword>
<comment type="caution">
    <text evidence="3">The sequence shown here is derived from an EMBL/GenBank/DDBJ whole genome shotgun (WGS) entry which is preliminary data.</text>
</comment>